<dbReference type="EMBL" id="JAUBDH010000006">
    <property type="protein sequence ID" value="MDW0110612.1"/>
    <property type="molecule type" value="Genomic_DNA"/>
</dbReference>
<organism evidence="1 2">
    <name type="scientific">Sporosarcina aquimarina</name>
    <dbReference type="NCBI Taxonomy" id="114975"/>
    <lineage>
        <taxon>Bacteria</taxon>
        <taxon>Bacillati</taxon>
        <taxon>Bacillota</taxon>
        <taxon>Bacilli</taxon>
        <taxon>Bacillales</taxon>
        <taxon>Caryophanaceae</taxon>
        <taxon>Sporosarcina</taxon>
    </lineage>
</organism>
<dbReference type="CDD" id="cd07067">
    <property type="entry name" value="HP_PGM_like"/>
    <property type="match status" value="1"/>
</dbReference>
<sequence>MTTVGFVRHGVTAWNKQGRAQGSTDIPLDEEGIRMAVRVADRLAADGWDAIYTSPWKRAKRTAELIGEKISNADVMEDTRIRERAGGLIEGTTEADRRAKWGPEWKQLDLQGETHDSVITRGMSFIEEMQQRYPEGRVLAVSHGGFIKRLLSELLPGTTYEEPLGNTSLTIVKLDAEQNVCELFNCTEHLHEMKL</sequence>
<dbReference type="Gene3D" id="3.40.50.1240">
    <property type="entry name" value="Phosphoglycerate mutase-like"/>
    <property type="match status" value="1"/>
</dbReference>
<proteinExistence type="predicted"/>
<dbReference type="InterPro" id="IPR029033">
    <property type="entry name" value="His_PPase_superfam"/>
</dbReference>
<dbReference type="InterPro" id="IPR050275">
    <property type="entry name" value="PGM_Phosphatase"/>
</dbReference>
<name>A0ABU4G2N0_9BACL</name>
<reference evidence="1 2" key="1">
    <citation type="submission" date="2023-06" db="EMBL/GenBank/DDBJ databases">
        <title>Sporosarcina sp. nov., isolated from Korean traditional fermented seafood 'Jeotgal'.</title>
        <authorList>
            <person name="Yang A.-I."/>
            <person name="Shin N.-R."/>
        </authorList>
    </citation>
    <scope>NUCLEOTIDE SEQUENCE [LARGE SCALE GENOMIC DNA]</scope>
    <source>
        <strain evidence="1 2">KCTC3840</strain>
    </source>
</reference>
<dbReference type="PANTHER" id="PTHR48100">
    <property type="entry name" value="BROAD-SPECIFICITY PHOSPHATASE YOR283W-RELATED"/>
    <property type="match status" value="1"/>
</dbReference>
<protein>
    <submittedName>
        <fullName evidence="1">Histidine phosphatase family protein</fullName>
        <ecNumber evidence="1">3.1.3.-</ecNumber>
    </submittedName>
</protein>
<dbReference type="SMART" id="SM00855">
    <property type="entry name" value="PGAM"/>
    <property type="match status" value="1"/>
</dbReference>
<accession>A0ABU4G2N0</accession>
<dbReference type="PANTHER" id="PTHR48100:SF1">
    <property type="entry name" value="HISTIDINE PHOSPHATASE FAMILY PROTEIN-RELATED"/>
    <property type="match status" value="1"/>
</dbReference>
<dbReference type="InterPro" id="IPR013078">
    <property type="entry name" value="His_Pase_superF_clade-1"/>
</dbReference>
<evidence type="ECO:0000313" key="2">
    <source>
        <dbReference type="Proteomes" id="UP001280629"/>
    </source>
</evidence>
<dbReference type="EC" id="3.1.3.-" evidence="1"/>
<dbReference type="Pfam" id="PF00300">
    <property type="entry name" value="His_Phos_1"/>
    <property type="match status" value="1"/>
</dbReference>
<evidence type="ECO:0000313" key="1">
    <source>
        <dbReference type="EMBL" id="MDW0110612.1"/>
    </source>
</evidence>
<dbReference type="GO" id="GO:0016787">
    <property type="term" value="F:hydrolase activity"/>
    <property type="evidence" value="ECO:0007669"/>
    <property type="project" value="UniProtKB-KW"/>
</dbReference>
<dbReference type="Proteomes" id="UP001280629">
    <property type="component" value="Unassembled WGS sequence"/>
</dbReference>
<comment type="caution">
    <text evidence="1">The sequence shown here is derived from an EMBL/GenBank/DDBJ whole genome shotgun (WGS) entry which is preliminary data.</text>
</comment>
<keyword evidence="1" id="KW-0378">Hydrolase</keyword>
<keyword evidence="2" id="KW-1185">Reference proteome</keyword>
<dbReference type="SUPFAM" id="SSF53254">
    <property type="entry name" value="Phosphoglycerate mutase-like"/>
    <property type="match status" value="1"/>
</dbReference>
<dbReference type="RefSeq" id="WP_317936169.1">
    <property type="nucleotide sequence ID" value="NZ_JAUBDH010000006.1"/>
</dbReference>
<gene>
    <name evidence="1" type="ORF">QT716_11250</name>
</gene>